<dbReference type="InterPro" id="IPR045087">
    <property type="entry name" value="Cu-oxidase_fam"/>
</dbReference>
<dbReference type="CDD" id="cd04208">
    <property type="entry name" value="CuRO_2_CuNIR"/>
    <property type="match status" value="1"/>
</dbReference>
<keyword evidence="10 12" id="KW-0186">Copper</keyword>
<feature type="binding site" description="type 1 copper site" evidence="12">
    <location>
        <position position="286"/>
    </location>
    <ligand>
        <name>Cu cation</name>
        <dbReference type="ChEBI" id="CHEBI:23378"/>
        <label>1</label>
    </ligand>
</feature>
<evidence type="ECO:0000256" key="13">
    <source>
        <dbReference type="SAM" id="MobiDB-lite"/>
    </source>
</evidence>
<dbReference type="EMBL" id="LSTQ01000001">
    <property type="protein sequence ID" value="OAH32619.1"/>
    <property type="molecule type" value="Genomic_DNA"/>
</dbReference>
<evidence type="ECO:0000256" key="14">
    <source>
        <dbReference type="SAM" id="Phobius"/>
    </source>
</evidence>
<proteinExistence type="inferred from homology"/>
<sequence>MTQNLMANSSPNRPNQPAAGGSNKRAEWAAWLVIALAIAAVVILIVTTMTPSSAGDAGLPRERQAQQQNDRSVVPTGEVVELDVEVEGMAFVPNSVEIAAGDSLKITFTNTGDQVHDLKIGNDETGRVNPGDTAVLETAPLGESIQGYCTIVGHHSQGMVFDVAVTGTVTGTATGNAAGNAAGEHNHEAVTGDNPHVTVPSMAELGTQREGFKAFDASLKPALSTTVHEYTWVATEEKREVAPGIEQVQWLFNGQAPGPTLRGTIGDTFRITLRNEGTMGHSLDFHAGEISPDQAMATIQPGEEVVYEFTARRAGIWMYHCATMPMSLHIANGMAGAVIIDPPADSELALADVDAEYAMIASEIFLGESEVGADPQRVANGEFDLMAFNYYPSQYALEPLQAKVGDTIRMWIMNVGPDEPLSFHVVGEVFDTVFTEGAYTVRDTAETGSQALSLLPAQGGFVEMTFDEPGTYTFVNHVMTRAEKGQSGSIVVVK</sequence>
<dbReference type="CDD" id="cd11020">
    <property type="entry name" value="CuRO_1_CuNIR"/>
    <property type="match status" value="1"/>
</dbReference>
<evidence type="ECO:0000256" key="7">
    <source>
        <dbReference type="ARBA" id="ARBA00022723"/>
    </source>
</evidence>
<dbReference type="STRING" id="1705.CA21670_07305"/>
<evidence type="ECO:0000256" key="4">
    <source>
        <dbReference type="ARBA" id="ARBA00011233"/>
    </source>
</evidence>
<dbReference type="SUPFAM" id="SSF49503">
    <property type="entry name" value="Cupredoxins"/>
    <property type="match status" value="3"/>
</dbReference>
<feature type="transmembrane region" description="Helical" evidence="14">
    <location>
        <begin position="28"/>
        <end position="46"/>
    </location>
</feature>
<gene>
    <name evidence="16" type="ORF">AYJ05_02845</name>
</gene>
<evidence type="ECO:0000259" key="15">
    <source>
        <dbReference type="Pfam" id="PF07732"/>
    </source>
</evidence>
<comment type="cofactor">
    <cofactor evidence="2 12">
        <name>Cu(2+)</name>
        <dbReference type="ChEBI" id="CHEBI:29036"/>
    </cofactor>
</comment>
<keyword evidence="7 12" id="KW-0479">Metal-binding</keyword>
<dbReference type="InterPro" id="IPR008972">
    <property type="entry name" value="Cupredoxin"/>
</dbReference>
<evidence type="ECO:0000256" key="3">
    <source>
        <dbReference type="ARBA" id="ARBA00010609"/>
    </source>
</evidence>
<dbReference type="InterPro" id="IPR001287">
    <property type="entry name" value="NO2-reductase_Cu"/>
</dbReference>
<dbReference type="PRINTS" id="PR00695">
    <property type="entry name" value="CUNO2RDTASE"/>
</dbReference>
<dbReference type="AlphaFoldDB" id="A0A177IUW6"/>
<dbReference type="EC" id="1.7.2.1" evidence="5"/>
<dbReference type="OrthoDB" id="345021at2"/>
<evidence type="ECO:0000256" key="5">
    <source>
        <dbReference type="ARBA" id="ARBA00011882"/>
    </source>
</evidence>
<feature type="binding site" description="type 1 copper site" evidence="12">
    <location>
        <position position="321"/>
    </location>
    <ligand>
        <name>Cu cation</name>
        <dbReference type="ChEBI" id="CHEBI:23378"/>
        <label>1</label>
    </ligand>
</feature>
<evidence type="ECO:0000256" key="8">
    <source>
        <dbReference type="ARBA" id="ARBA00022737"/>
    </source>
</evidence>
<feature type="binding site" description="type 1 copper site" evidence="12">
    <location>
        <position position="320"/>
    </location>
    <ligand>
        <name>Cu cation</name>
        <dbReference type="ChEBI" id="CHEBI:23378"/>
        <label>1</label>
    </ligand>
</feature>
<evidence type="ECO:0000256" key="10">
    <source>
        <dbReference type="ARBA" id="ARBA00023008"/>
    </source>
</evidence>
<evidence type="ECO:0000256" key="12">
    <source>
        <dbReference type="PIRSR" id="PIRSR601287-1"/>
    </source>
</evidence>
<dbReference type="PANTHER" id="PTHR11709:SF394">
    <property type="entry name" value="FI03373P-RELATED"/>
    <property type="match status" value="1"/>
</dbReference>
<evidence type="ECO:0000256" key="1">
    <source>
        <dbReference type="ARBA" id="ARBA00001960"/>
    </source>
</evidence>
<keyword evidence="14" id="KW-0472">Membrane</keyword>
<dbReference type="Proteomes" id="UP000076947">
    <property type="component" value="Unassembled WGS sequence"/>
</dbReference>
<keyword evidence="14" id="KW-0812">Transmembrane</keyword>
<dbReference type="Pfam" id="PF07732">
    <property type="entry name" value="Cu-oxidase_3"/>
    <property type="match status" value="1"/>
</dbReference>
<dbReference type="PANTHER" id="PTHR11709">
    <property type="entry name" value="MULTI-COPPER OXIDASE"/>
    <property type="match status" value="1"/>
</dbReference>
<feature type="binding site" description="type 1 copper site" evidence="12">
    <location>
        <position position="281"/>
    </location>
    <ligand>
        <name>Cu cation</name>
        <dbReference type="ChEBI" id="CHEBI:23378"/>
        <label>1</label>
    </ligand>
</feature>
<evidence type="ECO:0000256" key="11">
    <source>
        <dbReference type="ARBA" id="ARBA00049340"/>
    </source>
</evidence>
<dbReference type="Gene3D" id="2.60.40.420">
    <property type="entry name" value="Cupredoxins - blue copper proteins"/>
    <property type="match status" value="3"/>
</dbReference>
<comment type="subunit">
    <text evidence="4">Homotrimer.</text>
</comment>
<comment type="caution">
    <text evidence="16">The sequence shown here is derived from an EMBL/GenBank/DDBJ whole genome shotgun (WGS) entry which is preliminary data.</text>
</comment>
<evidence type="ECO:0000313" key="17">
    <source>
        <dbReference type="Proteomes" id="UP000076947"/>
    </source>
</evidence>
<evidence type="ECO:0000256" key="6">
    <source>
        <dbReference type="ARBA" id="ARBA00017290"/>
    </source>
</evidence>
<dbReference type="GO" id="GO:0005507">
    <property type="term" value="F:copper ion binding"/>
    <property type="evidence" value="ECO:0007669"/>
    <property type="project" value="InterPro"/>
</dbReference>
<keyword evidence="17" id="KW-1185">Reference proteome</keyword>
<organism evidence="16 17">
    <name type="scientific">Corynebacterium stationis</name>
    <dbReference type="NCBI Taxonomy" id="1705"/>
    <lineage>
        <taxon>Bacteria</taxon>
        <taxon>Bacillati</taxon>
        <taxon>Actinomycetota</taxon>
        <taxon>Actinomycetes</taxon>
        <taxon>Mycobacteriales</taxon>
        <taxon>Corynebacteriaceae</taxon>
        <taxon>Corynebacterium</taxon>
    </lineage>
</organism>
<feature type="region of interest" description="Disordered" evidence="13">
    <location>
        <begin position="53"/>
        <end position="73"/>
    </location>
</feature>
<feature type="compositionally biased region" description="Polar residues" evidence="13">
    <location>
        <begin position="1"/>
        <end position="15"/>
    </location>
</feature>
<evidence type="ECO:0000256" key="9">
    <source>
        <dbReference type="ARBA" id="ARBA00023002"/>
    </source>
</evidence>
<reference evidence="17" key="1">
    <citation type="submission" date="2016-02" db="EMBL/GenBank/DDBJ databases">
        <authorList>
            <person name="Kaur G."/>
            <person name="Nair G.R."/>
            <person name="Mayilraj S."/>
        </authorList>
    </citation>
    <scope>NUCLEOTIDE SEQUENCE [LARGE SCALE GENOMIC DNA]</scope>
    <source>
        <strain evidence="17">GA-15</strain>
    </source>
</reference>
<comment type="similarity">
    <text evidence="3">Belongs to the multicopper oxidase family.</text>
</comment>
<feature type="binding site" description="type 1 copper site" evidence="12">
    <location>
        <position position="329"/>
    </location>
    <ligand>
        <name>Cu cation</name>
        <dbReference type="ChEBI" id="CHEBI:23378"/>
        <label>1</label>
    </ligand>
</feature>
<feature type="region of interest" description="Disordered" evidence="13">
    <location>
        <begin position="1"/>
        <end position="22"/>
    </location>
</feature>
<feature type="binding site" description="type 1 copper site" evidence="12">
    <location>
        <position position="334"/>
    </location>
    <ligand>
        <name>Cu cation</name>
        <dbReference type="ChEBI" id="CHEBI:23378"/>
        <label>1</label>
    </ligand>
</feature>
<name>A0A177IUW6_9CORY</name>
<dbReference type="RefSeq" id="WP_066837187.1">
    <property type="nucleotide sequence ID" value="NZ_LSTQ01000001.1"/>
</dbReference>
<evidence type="ECO:0000256" key="2">
    <source>
        <dbReference type="ARBA" id="ARBA00001973"/>
    </source>
</evidence>
<keyword evidence="14" id="KW-1133">Transmembrane helix</keyword>
<comment type="catalytic activity">
    <reaction evidence="11">
        <text>nitric oxide + Fe(III)-[cytochrome c] + H2O = Fe(II)-[cytochrome c] + nitrite + 2 H(+)</text>
        <dbReference type="Rhea" id="RHEA:15233"/>
        <dbReference type="Rhea" id="RHEA-COMP:10350"/>
        <dbReference type="Rhea" id="RHEA-COMP:14399"/>
        <dbReference type="ChEBI" id="CHEBI:15377"/>
        <dbReference type="ChEBI" id="CHEBI:15378"/>
        <dbReference type="ChEBI" id="CHEBI:16301"/>
        <dbReference type="ChEBI" id="CHEBI:16480"/>
        <dbReference type="ChEBI" id="CHEBI:29033"/>
        <dbReference type="ChEBI" id="CHEBI:29034"/>
        <dbReference type="EC" id="1.7.2.1"/>
    </reaction>
</comment>
<keyword evidence="9" id="KW-0560">Oxidoreductase</keyword>
<feature type="binding site" description="type 1 copper site" evidence="12">
    <location>
        <position position="477"/>
    </location>
    <ligand>
        <name>Cu cation</name>
        <dbReference type="ChEBI" id="CHEBI:23378"/>
        <label>1</label>
    </ligand>
</feature>
<keyword evidence="8" id="KW-0677">Repeat</keyword>
<protein>
    <recommendedName>
        <fullName evidence="6">Copper-containing nitrite reductase</fullName>
        <ecNumber evidence="5">1.7.2.1</ecNumber>
    </recommendedName>
</protein>
<comment type="cofactor">
    <cofactor evidence="1 12">
        <name>Cu(+)</name>
        <dbReference type="ChEBI" id="CHEBI:49552"/>
    </cofactor>
</comment>
<feature type="domain" description="Plastocyanin-like" evidence="15">
    <location>
        <begin position="236"/>
        <end position="344"/>
    </location>
</feature>
<evidence type="ECO:0000313" key="16">
    <source>
        <dbReference type="EMBL" id="OAH32619.1"/>
    </source>
</evidence>
<dbReference type="GO" id="GO:0050421">
    <property type="term" value="F:nitrite reductase (NO-forming) activity"/>
    <property type="evidence" value="ECO:0007669"/>
    <property type="project" value="UniProtKB-EC"/>
</dbReference>
<accession>A0A177IUW6</accession>
<dbReference type="InterPro" id="IPR011707">
    <property type="entry name" value="Cu-oxidase-like_N"/>
</dbReference>